<organism evidence="4 5">
    <name type="scientific">Pedobacter ginsengisoli</name>
    <dbReference type="NCBI Taxonomy" id="363852"/>
    <lineage>
        <taxon>Bacteria</taxon>
        <taxon>Pseudomonadati</taxon>
        <taxon>Bacteroidota</taxon>
        <taxon>Sphingobacteriia</taxon>
        <taxon>Sphingobacteriales</taxon>
        <taxon>Sphingobacteriaceae</taxon>
        <taxon>Pedobacter</taxon>
    </lineage>
</organism>
<dbReference type="AlphaFoldDB" id="A0A2D1U1X3"/>
<dbReference type="KEGG" id="pgs:CPT03_03570"/>
<dbReference type="InterPro" id="IPR036927">
    <property type="entry name" value="Cyt_c_oxase-like_su1_sf"/>
</dbReference>
<feature type="transmembrane region" description="Helical" evidence="2">
    <location>
        <begin position="399"/>
        <end position="420"/>
    </location>
</feature>
<dbReference type="SUPFAM" id="SSF81442">
    <property type="entry name" value="Cytochrome c oxidase subunit I-like"/>
    <property type="match status" value="1"/>
</dbReference>
<feature type="transmembrane region" description="Helical" evidence="2">
    <location>
        <begin position="299"/>
        <end position="318"/>
    </location>
</feature>
<reference evidence="4 5" key="1">
    <citation type="submission" date="2017-10" db="EMBL/GenBank/DDBJ databases">
        <title>Whole genome of Pedobacter ginsengisoli T01R-27 isolated from tomato rhizosphere.</title>
        <authorList>
            <person name="Weon H.-Y."/>
            <person name="Lee S.A."/>
            <person name="Sang M.K."/>
            <person name="Song J."/>
        </authorList>
    </citation>
    <scope>NUCLEOTIDE SEQUENCE [LARGE SCALE GENOMIC DNA]</scope>
    <source>
        <strain evidence="4 5">T01R-27</strain>
    </source>
</reference>
<dbReference type="Pfam" id="PF00115">
    <property type="entry name" value="COX1"/>
    <property type="match status" value="1"/>
</dbReference>
<feature type="transmembrane region" description="Helical" evidence="2">
    <location>
        <begin position="91"/>
        <end position="111"/>
    </location>
</feature>
<evidence type="ECO:0000313" key="5">
    <source>
        <dbReference type="Proteomes" id="UP000223749"/>
    </source>
</evidence>
<keyword evidence="1" id="KW-0679">Respiratory chain</keyword>
<feature type="transmembrane region" description="Helical" evidence="2">
    <location>
        <begin position="432"/>
        <end position="454"/>
    </location>
</feature>
<dbReference type="GO" id="GO:0004129">
    <property type="term" value="F:cytochrome-c oxidase activity"/>
    <property type="evidence" value="ECO:0007669"/>
    <property type="project" value="InterPro"/>
</dbReference>
<dbReference type="InterPro" id="IPR000883">
    <property type="entry name" value="Cyt_C_Oxase_1"/>
</dbReference>
<keyword evidence="2" id="KW-0472">Membrane</keyword>
<feature type="transmembrane region" description="Helical" evidence="2">
    <location>
        <begin position="532"/>
        <end position="552"/>
    </location>
</feature>
<keyword evidence="5" id="KW-1185">Reference proteome</keyword>
<feature type="transmembrane region" description="Helical" evidence="2">
    <location>
        <begin position="606"/>
        <end position="627"/>
    </location>
</feature>
<dbReference type="PANTHER" id="PTHR10422">
    <property type="entry name" value="CYTOCHROME C OXIDASE SUBUNIT 1"/>
    <property type="match status" value="1"/>
</dbReference>
<feature type="transmembrane region" description="Helical" evidence="2">
    <location>
        <begin position="30"/>
        <end position="47"/>
    </location>
</feature>
<dbReference type="RefSeq" id="WP_099437557.1">
    <property type="nucleotide sequence ID" value="NZ_CP024091.1"/>
</dbReference>
<dbReference type="OrthoDB" id="9806838at2"/>
<feature type="transmembrane region" description="Helical" evidence="2">
    <location>
        <begin position="653"/>
        <end position="675"/>
    </location>
</feature>
<proteinExistence type="predicted"/>
<dbReference type="EMBL" id="CP024091">
    <property type="protein sequence ID" value="ATP55610.1"/>
    <property type="molecule type" value="Genomic_DNA"/>
</dbReference>
<dbReference type="GO" id="GO:0009060">
    <property type="term" value="P:aerobic respiration"/>
    <property type="evidence" value="ECO:0007669"/>
    <property type="project" value="InterPro"/>
</dbReference>
<keyword evidence="2" id="KW-0812">Transmembrane</keyword>
<dbReference type="GO" id="GO:0015990">
    <property type="term" value="P:electron transport coupled proton transport"/>
    <property type="evidence" value="ECO:0007669"/>
    <property type="project" value="TreeGrafter"/>
</dbReference>
<feature type="transmembrane region" description="Helical" evidence="2">
    <location>
        <begin position="365"/>
        <end position="387"/>
    </location>
</feature>
<dbReference type="GO" id="GO:0022904">
    <property type="term" value="P:respiratory electron transport chain"/>
    <property type="evidence" value="ECO:0007669"/>
    <property type="project" value="TreeGrafter"/>
</dbReference>
<gene>
    <name evidence="4" type="ORF">CPT03_03570</name>
</gene>
<dbReference type="PANTHER" id="PTHR10422:SF29">
    <property type="entry name" value="CYTOCHROME C OXIDASE SUBUNIT 1 HOMOLOG, BACTEROID"/>
    <property type="match status" value="1"/>
</dbReference>
<feature type="transmembrane region" description="Helical" evidence="2">
    <location>
        <begin position="131"/>
        <end position="153"/>
    </location>
</feature>
<dbReference type="Gene3D" id="1.20.210.10">
    <property type="entry name" value="Cytochrome c oxidase-like, subunit I domain"/>
    <property type="match status" value="1"/>
</dbReference>
<dbReference type="GO" id="GO:0020037">
    <property type="term" value="F:heme binding"/>
    <property type="evidence" value="ECO:0007669"/>
    <property type="project" value="InterPro"/>
</dbReference>
<evidence type="ECO:0000256" key="1">
    <source>
        <dbReference type="ARBA" id="ARBA00022660"/>
    </source>
</evidence>
<evidence type="ECO:0000313" key="4">
    <source>
        <dbReference type="EMBL" id="ATP55610.1"/>
    </source>
</evidence>
<feature type="transmembrane region" description="Helical" evidence="2">
    <location>
        <begin position="466"/>
        <end position="488"/>
    </location>
</feature>
<feature type="transmembrane region" description="Helical" evidence="2">
    <location>
        <begin position="250"/>
        <end position="274"/>
    </location>
</feature>
<feature type="transmembrane region" description="Helical" evidence="2">
    <location>
        <begin position="330"/>
        <end position="353"/>
    </location>
</feature>
<protein>
    <submittedName>
        <fullName evidence="4">Cytochrome oxidase subunit I</fullName>
    </submittedName>
</protein>
<feature type="transmembrane region" description="Helical" evidence="2">
    <location>
        <begin position="494"/>
        <end position="520"/>
    </location>
</feature>
<evidence type="ECO:0000259" key="3">
    <source>
        <dbReference type="PROSITE" id="PS50855"/>
    </source>
</evidence>
<dbReference type="PROSITE" id="PS50855">
    <property type="entry name" value="COX1"/>
    <property type="match status" value="1"/>
</dbReference>
<keyword evidence="2" id="KW-1133">Transmembrane helix</keyword>
<keyword evidence="1" id="KW-0813">Transport</keyword>
<feature type="transmembrane region" description="Helical" evidence="2">
    <location>
        <begin position="572"/>
        <end position="594"/>
    </location>
</feature>
<sequence length="706" mass="79601">MIKACLLINVGLVLASTRVSFTSVLLCVSFFVLLITLVAAVFIYNRINATSELYKKRNSAEKASLLQQHLYTFNSSQIEAFQKYLRRKLKASVKMTNSGLLSLCMIIFLMFCSKPGFSQSTKATGSFWADGGVIITVILILIPILAGIWLMMVKVNNIFRQYQDKQRLQEASELARWIDEADSQDLQELLSKRKKALDYTLKHNELSGEIAAEDDKGLLHQIQSDPGLPVVSLKKRALKRPGVDPRLSKLILWYLGAATCWLLFGTTVGEYLGIKFVAPDADQLSWLSFGRLRPVHTNAVFWGWASLGMIGLGLYVVPRVGNAPLASLKLGWYSFWLINTAVIIGSLCLMAGINNGGGEYREYTWPVMLFFGLGVIFTLINFMQTVARRTTKEIYISNWYIIAAVIFVIVIAFVAYVPFWQDGLGETIIQGYYMHQGVGMWFMLFTLGIVYYFLPQQLNKPIYSYSLGILAFWTQILFYTVIGTHHFVFSSIPWSLQTVAILGSMGMVIPVAAGTTNFIMTFKGAWHKVPSSYTLPFFIVGIIFYFTGSLQGTAEAFRSTNLIWHFTDFTVAHSHLTMYGIICFFLWAGIYALVPRLTGKEAPQITVGAHFWLALIGLMFYTIPLMYGSTLKGLMWMDGKPFIDSVVFMAPYWLWRAIGGSLMWLSHLFFAYNFYKMLKGSNQTIDVAEAAIKKLNQSDASTEKKF</sequence>
<keyword evidence="1" id="KW-0249">Electron transport</keyword>
<dbReference type="Proteomes" id="UP000223749">
    <property type="component" value="Chromosome"/>
</dbReference>
<feature type="domain" description="Cytochrome oxidase subunit I profile" evidence="3">
    <location>
        <begin position="245"/>
        <end position="706"/>
    </location>
</feature>
<evidence type="ECO:0000256" key="2">
    <source>
        <dbReference type="SAM" id="Phobius"/>
    </source>
</evidence>
<dbReference type="GO" id="GO:0016020">
    <property type="term" value="C:membrane"/>
    <property type="evidence" value="ECO:0007669"/>
    <property type="project" value="InterPro"/>
</dbReference>
<name>A0A2D1U1X3_9SPHI</name>
<accession>A0A2D1U1X3</accession>
<dbReference type="InterPro" id="IPR023616">
    <property type="entry name" value="Cyt_c_oxase-like_su1_dom"/>
</dbReference>